<evidence type="ECO:0000313" key="8">
    <source>
        <dbReference type="Proteomes" id="UP000649617"/>
    </source>
</evidence>
<evidence type="ECO:0000256" key="3">
    <source>
        <dbReference type="ARBA" id="ARBA00022691"/>
    </source>
</evidence>
<dbReference type="GO" id="GO:0008033">
    <property type="term" value="P:tRNA processing"/>
    <property type="evidence" value="ECO:0007669"/>
    <property type="project" value="UniProtKB-KW"/>
</dbReference>
<organism evidence="7 8">
    <name type="scientific">Symbiodinium pilosum</name>
    <name type="common">Dinoflagellate</name>
    <dbReference type="NCBI Taxonomy" id="2952"/>
    <lineage>
        <taxon>Eukaryota</taxon>
        <taxon>Sar</taxon>
        <taxon>Alveolata</taxon>
        <taxon>Dinophyceae</taxon>
        <taxon>Suessiales</taxon>
        <taxon>Symbiodiniaceae</taxon>
        <taxon>Symbiodinium</taxon>
    </lineage>
</organism>
<protein>
    <recommendedName>
        <fullName evidence="1">tRNA-uridine aminocarboxypropyltransferase</fullName>
        <ecNumber evidence="1">2.5.1.25</ecNumber>
    </recommendedName>
</protein>
<dbReference type="InterPro" id="IPR005636">
    <property type="entry name" value="DTW"/>
</dbReference>
<dbReference type="Pfam" id="PF03942">
    <property type="entry name" value="DTW"/>
    <property type="match status" value="1"/>
</dbReference>
<dbReference type="EMBL" id="CAJNIZ010010435">
    <property type="protein sequence ID" value="CAE7300590.1"/>
    <property type="molecule type" value="Genomic_DNA"/>
</dbReference>
<keyword evidence="4" id="KW-0819">tRNA processing</keyword>
<accession>A0A812NRR2</accession>
<evidence type="ECO:0000256" key="5">
    <source>
        <dbReference type="ARBA" id="ARBA00048718"/>
    </source>
</evidence>
<reference evidence="7" key="1">
    <citation type="submission" date="2021-02" db="EMBL/GenBank/DDBJ databases">
        <authorList>
            <person name="Dougan E. K."/>
            <person name="Rhodes N."/>
            <person name="Thang M."/>
            <person name="Chan C."/>
        </authorList>
    </citation>
    <scope>NUCLEOTIDE SEQUENCE</scope>
</reference>
<feature type="non-terminal residue" evidence="7">
    <location>
        <position position="154"/>
    </location>
</feature>
<gene>
    <name evidence="7" type="ORF">SPIL2461_LOCUS6794</name>
</gene>
<feature type="domain" description="DTW" evidence="6">
    <location>
        <begin position="5"/>
        <end position="127"/>
    </location>
</feature>
<dbReference type="GO" id="GO:0016432">
    <property type="term" value="F:tRNA-uridine aminocarboxypropyltransferase activity"/>
    <property type="evidence" value="ECO:0007669"/>
    <property type="project" value="UniProtKB-EC"/>
</dbReference>
<dbReference type="EC" id="2.5.1.25" evidence="1"/>
<evidence type="ECO:0000313" key="7">
    <source>
        <dbReference type="EMBL" id="CAE7300590.1"/>
    </source>
</evidence>
<keyword evidence="2" id="KW-0808">Transferase</keyword>
<dbReference type="OrthoDB" id="408541at2759"/>
<keyword evidence="3" id="KW-0949">S-adenosyl-L-methionine</keyword>
<name>A0A812NRR2_SYMPI</name>
<keyword evidence="8" id="KW-1185">Reference proteome</keyword>
<evidence type="ECO:0000256" key="1">
    <source>
        <dbReference type="ARBA" id="ARBA00012386"/>
    </source>
</evidence>
<dbReference type="AlphaFoldDB" id="A0A812NRR2"/>
<proteinExistence type="predicted"/>
<sequence length="154" mass="17208">GLPEHEERLKELLREDVAGTAILFPSPDALPAAAMAAVVAGEAPRRIVILDGGWAQCKKMNQWLDPAIPRCFVETATREEFGSTRKYRGQAHRVQTASAFAALWRELQEDPHDVEAVTQGLDAFMSSFEAQMGPAGRLDVLEQRSRHERERKNE</sequence>
<comment type="catalytic activity">
    <reaction evidence="5">
        <text>a uridine in tRNA + S-adenosyl-L-methionine = a 3-[(3S)-3-amino-3-carboxypropyl]uridine in tRNA + S-methyl-5'-thioadenosine + H(+)</text>
        <dbReference type="Rhea" id="RHEA:62432"/>
        <dbReference type="Rhea" id="RHEA-COMP:13339"/>
        <dbReference type="Rhea" id="RHEA-COMP:16092"/>
        <dbReference type="ChEBI" id="CHEBI:15378"/>
        <dbReference type="ChEBI" id="CHEBI:17509"/>
        <dbReference type="ChEBI" id="CHEBI:59789"/>
        <dbReference type="ChEBI" id="CHEBI:65315"/>
        <dbReference type="ChEBI" id="CHEBI:82930"/>
        <dbReference type="EC" id="2.5.1.25"/>
    </reaction>
</comment>
<evidence type="ECO:0000256" key="4">
    <source>
        <dbReference type="ARBA" id="ARBA00022694"/>
    </source>
</evidence>
<comment type="caution">
    <text evidence="7">The sequence shown here is derived from an EMBL/GenBank/DDBJ whole genome shotgun (WGS) entry which is preliminary data.</text>
</comment>
<dbReference type="Proteomes" id="UP000649617">
    <property type="component" value="Unassembled WGS sequence"/>
</dbReference>
<evidence type="ECO:0000259" key="6">
    <source>
        <dbReference type="Pfam" id="PF03942"/>
    </source>
</evidence>
<evidence type="ECO:0000256" key="2">
    <source>
        <dbReference type="ARBA" id="ARBA00022679"/>
    </source>
</evidence>